<reference evidence="3" key="1">
    <citation type="submission" date="2022-11" db="UniProtKB">
        <authorList>
            <consortium name="WormBaseParasite"/>
        </authorList>
    </citation>
    <scope>IDENTIFICATION</scope>
</reference>
<accession>A0A915I2G0</accession>
<dbReference type="Proteomes" id="UP000887565">
    <property type="component" value="Unplaced"/>
</dbReference>
<dbReference type="AlphaFoldDB" id="A0A915I2G0"/>
<keyword evidence="2" id="KW-1185">Reference proteome</keyword>
<sequence>MLQLPKSFPTMMTGYPVAWIHIAKEECADDNSRSLQNIGEAIACVNLAASLIGQYKMRCDNIVIITSYSAQVKQLRAKVEEACKAILNGTYLQNHSYSRSELFVEDLRKIRIGTVDGFQV</sequence>
<dbReference type="InterPro" id="IPR027417">
    <property type="entry name" value="P-loop_NTPase"/>
</dbReference>
<organism evidence="2 3">
    <name type="scientific">Romanomermis culicivorax</name>
    <name type="common">Nematode worm</name>
    <dbReference type="NCBI Taxonomy" id="13658"/>
    <lineage>
        <taxon>Eukaryota</taxon>
        <taxon>Metazoa</taxon>
        <taxon>Ecdysozoa</taxon>
        <taxon>Nematoda</taxon>
        <taxon>Enoplea</taxon>
        <taxon>Dorylaimia</taxon>
        <taxon>Mermithida</taxon>
        <taxon>Mermithoidea</taxon>
        <taxon>Mermithidae</taxon>
        <taxon>Romanomermis</taxon>
    </lineage>
</organism>
<evidence type="ECO:0000313" key="3">
    <source>
        <dbReference type="WBParaSite" id="nRc.2.0.1.t08318-RA"/>
    </source>
</evidence>
<name>A0A915I2G0_ROMCU</name>
<dbReference type="WBParaSite" id="nRc.2.0.1.t08318-RA">
    <property type="protein sequence ID" value="nRc.2.0.1.t08318-RA"/>
    <property type="gene ID" value="nRc.2.0.1.g08318"/>
</dbReference>
<evidence type="ECO:0000259" key="1">
    <source>
        <dbReference type="Pfam" id="PF13087"/>
    </source>
</evidence>
<protein>
    <submittedName>
        <fullName evidence="3">DNA2/NAM7 helicase-like C-terminal domain-containing protein</fullName>
    </submittedName>
</protein>
<proteinExistence type="predicted"/>
<dbReference type="Gene3D" id="3.40.50.300">
    <property type="entry name" value="P-loop containing nucleotide triphosphate hydrolases"/>
    <property type="match status" value="1"/>
</dbReference>
<dbReference type="InterPro" id="IPR041679">
    <property type="entry name" value="DNA2/NAM7-like_C"/>
</dbReference>
<evidence type="ECO:0000313" key="2">
    <source>
        <dbReference type="Proteomes" id="UP000887565"/>
    </source>
</evidence>
<feature type="domain" description="DNA2/NAM7 helicase-like C-terminal" evidence="1">
    <location>
        <begin position="13"/>
        <end position="119"/>
    </location>
</feature>
<dbReference type="Pfam" id="PF13087">
    <property type="entry name" value="AAA_12"/>
    <property type="match status" value="1"/>
</dbReference>